<evidence type="ECO:0000313" key="10">
    <source>
        <dbReference type="EMBL" id="KGM33438.1"/>
    </source>
</evidence>
<evidence type="ECO:0000256" key="4">
    <source>
        <dbReference type="ARBA" id="ARBA00022519"/>
    </source>
</evidence>
<dbReference type="PANTHER" id="PTHR43357">
    <property type="entry name" value="INNER MEMBRANE ABC TRANSPORTER PERMEASE PROTEIN YDCV"/>
    <property type="match status" value="1"/>
</dbReference>
<comment type="similarity">
    <text evidence="8">Belongs to the binding-protein-dependent transport system permease family.</text>
</comment>
<dbReference type="GO" id="GO:0005886">
    <property type="term" value="C:plasma membrane"/>
    <property type="evidence" value="ECO:0007669"/>
    <property type="project" value="UniProtKB-SubCell"/>
</dbReference>
<gene>
    <name evidence="10" type="ORF">P409_15845</name>
</gene>
<comment type="caution">
    <text evidence="10">The sequence shown here is derived from an EMBL/GenBank/DDBJ whole genome shotgun (WGS) entry which is preliminary data.</text>
</comment>
<evidence type="ECO:0000256" key="2">
    <source>
        <dbReference type="ARBA" id="ARBA00022448"/>
    </source>
</evidence>
<evidence type="ECO:0000256" key="1">
    <source>
        <dbReference type="ARBA" id="ARBA00004429"/>
    </source>
</evidence>
<dbReference type="OrthoDB" id="8156137at2"/>
<dbReference type="RefSeq" id="WP_034838965.1">
    <property type="nucleotide sequence ID" value="NZ_JANX01000184.1"/>
</dbReference>
<name>A0A0A0D6H5_9PROT</name>
<keyword evidence="2 8" id="KW-0813">Transport</keyword>
<dbReference type="AlphaFoldDB" id="A0A0A0D6H5"/>
<keyword evidence="7 8" id="KW-0472">Membrane</keyword>
<keyword evidence="4" id="KW-0997">Cell inner membrane</keyword>
<evidence type="ECO:0000256" key="5">
    <source>
        <dbReference type="ARBA" id="ARBA00022692"/>
    </source>
</evidence>
<evidence type="ECO:0000259" key="9">
    <source>
        <dbReference type="PROSITE" id="PS50928"/>
    </source>
</evidence>
<dbReference type="Pfam" id="PF00528">
    <property type="entry name" value="BPD_transp_1"/>
    <property type="match status" value="1"/>
</dbReference>
<dbReference type="Proteomes" id="UP000029995">
    <property type="component" value="Unassembled WGS sequence"/>
</dbReference>
<dbReference type="PANTHER" id="PTHR43357:SF4">
    <property type="entry name" value="INNER MEMBRANE ABC TRANSPORTER PERMEASE PROTEIN YDCV"/>
    <property type="match status" value="1"/>
</dbReference>
<proteinExistence type="inferred from homology"/>
<dbReference type="PROSITE" id="PS50928">
    <property type="entry name" value="ABC_TM1"/>
    <property type="match status" value="1"/>
</dbReference>
<feature type="transmembrane region" description="Helical" evidence="8">
    <location>
        <begin position="96"/>
        <end position="119"/>
    </location>
</feature>
<dbReference type="InterPro" id="IPR035906">
    <property type="entry name" value="MetI-like_sf"/>
</dbReference>
<keyword evidence="5 8" id="KW-0812">Transmembrane</keyword>
<dbReference type="EMBL" id="JANX01000184">
    <property type="protein sequence ID" value="KGM33438.1"/>
    <property type="molecule type" value="Genomic_DNA"/>
</dbReference>
<keyword evidence="3" id="KW-1003">Cell membrane</keyword>
<feature type="transmembrane region" description="Helical" evidence="8">
    <location>
        <begin position="184"/>
        <end position="206"/>
    </location>
</feature>
<dbReference type="Gene3D" id="1.10.3720.10">
    <property type="entry name" value="MetI-like"/>
    <property type="match status" value="1"/>
</dbReference>
<accession>A0A0A0D6H5</accession>
<evidence type="ECO:0000256" key="7">
    <source>
        <dbReference type="ARBA" id="ARBA00023136"/>
    </source>
</evidence>
<keyword evidence="6 8" id="KW-1133">Transmembrane helix</keyword>
<feature type="transmembrane region" description="Helical" evidence="8">
    <location>
        <begin position="226"/>
        <end position="250"/>
    </location>
</feature>
<dbReference type="InterPro" id="IPR000515">
    <property type="entry name" value="MetI-like"/>
</dbReference>
<dbReference type="CDD" id="cd06261">
    <property type="entry name" value="TM_PBP2"/>
    <property type="match status" value="1"/>
</dbReference>
<sequence>MGRVLSRLYMGLIGAILLAPIIVIIGVSLNEKKRLLFPPQGLSFAWYGEMLQDPEWVGALGHSVTIAVLAAALSVSIALPMAWYLWRWNPRWGRALYTLGIAPFILPPVVSALGFLIFWQMVGLYGHIAATIVSHGIFFVTLPLVNIALGLASIDRAAVEAARTLGADERTVFRTIVLPSVRPYIISGYAFAFVLSLNEYIIAYMVAGSTVETLPIKIFNALRYGYTPVMAAVTALFVLVAALVFSLVAWRGDLPRLLGATRPPR</sequence>
<organism evidence="10 11">
    <name type="scientific">Inquilinus limosus MP06</name>
    <dbReference type="NCBI Taxonomy" id="1398085"/>
    <lineage>
        <taxon>Bacteria</taxon>
        <taxon>Pseudomonadati</taxon>
        <taxon>Pseudomonadota</taxon>
        <taxon>Alphaproteobacteria</taxon>
        <taxon>Rhodospirillales</taxon>
        <taxon>Rhodospirillaceae</taxon>
        <taxon>Inquilinus</taxon>
    </lineage>
</organism>
<feature type="transmembrane region" description="Helical" evidence="8">
    <location>
        <begin position="59"/>
        <end position="84"/>
    </location>
</feature>
<dbReference type="SUPFAM" id="SSF161098">
    <property type="entry name" value="MetI-like"/>
    <property type="match status" value="1"/>
</dbReference>
<feature type="transmembrane region" description="Helical" evidence="8">
    <location>
        <begin position="7"/>
        <end position="29"/>
    </location>
</feature>
<protein>
    <submittedName>
        <fullName evidence="10">Spermidine/putrescine ABC transporter permease</fullName>
    </submittedName>
</protein>
<evidence type="ECO:0000256" key="3">
    <source>
        <dbReference type="ARBA" id="ARBA00022475"/>
    </source>
</evidence>
<reference evidence="10 11" key="1">
    <citation type="submission" date="2014-01" db="EMBL/GenBank/DDBJ databases">
        <title>Genome sequence determination for a cystic fibrosis isolate, Inquilinus limosus.</title>
        <authorList>
            <person name="Pino M."/>
            <person name="Di Conza J."/>
            <person name="Gutkind G."/>
        </authorList>
    </citation>
    <scope>NUCLEOTIDE SEQUENCE [LARGE SCALE GENOMIC DNA]</scope>
    <source>
        <strain evidence="10 11">MP06</strain>
    </source>
</reference>
<evidence type="ECO:0000256" key="6">
    <source>
        <dbReference type="ARBA" id="ARBA00022989"/>
    </source>
</evidence>
<feature type="transmembrane region" description="Helical" evidence="8">
    <location>
        <begin position="125"/>
        <end position="149"/>
    </location>
</feature>
<feature type="domain" description="ABC transmembrane type-1" evidence="9">
    <location>
        <begin position="60"/>
        <end position="249"/>
    </location>
</feature>
<evidence type="ECO:0000256" key="8">
    <source>
        <dbReference type="RuleBase" id="RU363032"/>
    </source>
</evidence>
<evidence type="ECO:0000313" key="11">
    <source>
        <dbReference type="Proteomes" id="UP000029995"/>
    </source>
</evidence>
<comment type="subcellular location">
    <subcellularLocation>
        <location evidence="1">Cell inner membrane</location>
        <topology evidence="1">Multi-pass membrane protein</topology>
    </subcellularLocation>
    <subcellularLocation>
        <location evidence="8">Cell membrane</location>
        <topology evidence="8">Multi-pass membrane protein</topology>
    </subcellularLocation>
</comment>
<dbReference type="GO" id="GO:0055085">
    <property type="term" value="P:transmembrane transport"/>
    <property type="evidence" value="ECO:0007669"/>
    <property type="project" value="InterPro"/>
</dbReference>